<dbReference type="RefSeq" id="WP_044939165.1">
    <property type="nucleotide sequence ID" value="NZ_KN174161.1"/>
</dbReference>
<sequence length="317" mass="34784">MVELCFNQSAQGALKMAQHCGGKGRHSVGTVFCTSEDGEKPSRWAVRAQMRKVRAEQDRLDRYAVPLGNKSSDVLCLGLALSLGDIAAPLAEDGPRRALFRQFHTDFPLDGKEAERAAEADADWREVLAAAEELRARAAAGEEVRIWADDTPDGVCGLRHAAALLAGLDARVTLVSLPRWWERPDGAVVRWERGWGEVHPEEFGLHLGGAEELTRPVLRMLALEWERLREENAPLRAVVNGRVMGVSEDFYDPVLRRCLTEKPQKVANVLGQALVQLSGVGDWLLARRLRAMAEAGTVRVDEAGSTRGFYGAAVCLA</sequence>
<feature type="domain" description="DUF3658" evidence="2">
    <location>
        <begin position="211"/>
        <end position="302"/>
    </location>
</feature>
<dbReference type="HOGENOM" id="CLU_074533_0_0_9"/>
<dbReference type="Pfam" id="PF12395">
    <property type="entry name" value="DUF3658"/>
    <property type="match status" value="1"/>
</dbReference>
<dbReference type="Proteomes" id="UP000029585">
    <property type="component" value="Unassembled WGS sequence"/>
</dbReference>
<dbReference type="InterPro" id="IPR014973">
    <property type="entry name" value="DUF1835"/>
</dbReference>
<evidence type="ECO:0000313" key="3">
    <source>
        <dbReference type="EMBL" id="KGF56700.1"/>
    </source>
</evidence>
<name>A0A096BC62_FLAPL</name>
<reference evidence="3 4" key="1">
    <citation type="submission" date="2011-08" db="EMBL/GenBank/DDBJ databases">
        <title>The Genome Sequence of Clostridium orbiscindens 1_3_50AFAA.</title>
        <authorList>
            <consortium name="The Broad Institute Genome Sequencing Platform"/>
            <person name="Earl A."/>
            <person name="Ward D."/>
            <person name="Feldgarden M."/>
            <person name="Gevers D."/>
            <person name="Daigneault M."/>
            <person name="Strauss J."/>
            <person name="Allen-Vercoe E."/>
            <person name="Young S.K."/>
            <person name="Zeng Q."/>
            <person name="Gargeya S."/>
            <person name="Fitzgerald M."/>
            <person name="Haas B."/>
            <person name="Abouelleil A."/>
            <person name="Alvarado L."/>
            <person name="Arachchi H.M."/>
            <person name="Berlin A."/>
            <person name="Brown A."/>
            <person name="Chapman S.B."/>
            <person name="Chen Z."/>
            <person name="Dunbar C."/>
            <person name="Freedman E."/>
            <person name="Gearin G."/>
            <person name="Gellesch M."/>
            <person name="Goldberg J."/>
            <person name="Griggs A."/>
            <person name="Gujja S."/>
            <person name="Heiman D."/>
            <person name="Howarth C."/>
            <person name="Larson L."/>
            <person name="Lui A."/>
            <person name="MacDonald P.J.P."/>
            <person name="Montmayeur A."/>
            <person name="Murphy C."/>
            <person name="Neiman D."/>
            <person name="Pearson M."/>
            <person name="Priest M."/>
            <person name="Roberts A."/>
            <person name="Saif S."/>
            <person name="Shea T."/>
            <person name="Shenoy N."/>
            <person name="Sisk P."/>
            <person name="Stolte C."/>
            <person name="Sykes S."/>
            <person name="Wortman J."/>
            <person name="Nusbaum C."/>
            <person name="Birren B."/>
        </authorList>
    </citation>
    <scope>NUCLEOTIDE SEQUENCE [LARGE SCALE GENOMIC DNA]</scope>
    <source>
        <strain evidence="3 4">1_3_50AFAA</strain>
    </source>
</reference>
<dbReference type="EMBL" id="ADLO01000031">
    <property type="protein sequence ID" value="KGF56700.1"/>
    <property type="molecule type" value="Genomic_DNA"/>
</dbReference>
<evidence type="ECO:0000259" key="1">
    <source>
        <dbReference type="Pfam" id="PF08874"/>
    </source>
</evidence>
<evidence type="ECO:0008006" key="5">
    <source>
        <dbReference type="Google" id="ProtNLM"/>
    </source>
</evidence>
<comment type="caution">
    <text evidence="3">The sequence shown here is derived from an EMBL/GenBank/DDBJ whole genome shotgun (WGS) entry which is preliminary data.</text>
</comment>
<dbReference type="PATRIC" id="fig|742738.3.peg.851"/>
<evidence type="ECO:0000313" key="4">
    <source>
        <dbReference type="Proteomes" id="UP000029585"/>
    </source>
</evidence>
<dbReference type="eggNOG" id="ENOG502Z939">
    <property type="taxonomic scope" value="Bacteria"/>
</dbReference>
<dbReference type="AlphaFoldDB" id="A0A096BC62"/>
<keyword evidence="4" id="KW-1185">Reference proteome</keyword>
<gene>
    <name evidence="3" type="ORF">HMPREF9460_00816</name>
</gene>
<organism evidence="3 4">
    <name type="scientific">Flavonifractor plautii 1_3_50AFAA</name>
    <dbReference type="NCBI Taxonomy" id="742738"/>
    <lineage>
        <taxon>Bacteria</taxon>
        <taxon>Bacillati</taxon>
        <taxon>Bacillota</taxon>
        <taxon>Clostridia</taxon>
        <taxon>Eubacteriales</taxon>
        <taxon>Oscillospiraceae</taxon>
        <taxon>Flavonifractor</taxon>
    </lineage>
</organism>
<feature type="domain" description="DUF1835" evidence="1">
    <location>
        <begin position="64"/>
        <end position="176"/>
    </location>
</feature>
<dbReference type="Pfam" id="PF08874">
    <property type="entry name" value="DUF1835"/>
    <property type="match status" value="1"/>
</dbReference>
<protein>
    <recommendedName>
        <fullName evidence="5">DUF1835 domain-containing protein</fullName>
    </recommendedName>
</protein>
<accession>A0A096BC62</accession>
<evidence type="ECO:0000259" key="2">
    <source>
        <dbReference type="Pfam" id="PF12395"/>
    </source>
</evidence>
<dbReference type="InterPro" id="IPR022123">
    <property type="entry name" value="DUF3658"/>
</dbReference>
<proteinExistence type="predicted"/>